<sequence>MVNYTECDKASYVNLIREHSEDSEAEKDFGERVRTYIDGQKWIRKPFALAPPVCAQYGWKCITSDMLECVTCHAKISVCHPEITKYEAYKACIDGTLKDLKEKHKKHCPWPLTPSSNTLLKIIQMPKEEAL</sequence>
<dbReference type="PANTHER" id="PTHR15835">
    <property type="entry name" value="NUCLEAR-INTERACTING PARTNER OF ALK"/>
    <property type="match status" value="1"/>
</dbReference>
<evidence type="ECO:0000313" key="4">
    <source>
        <dbReference type="EMBL" id="KFM82711.1"/>
    </source>
</evidence>
<dbReference type="STRING" id="407821.A0A087UZC2"/>
<dbReference type="InterPro" id="IPR012935">
    <property type="entry name" value="NuBaID_N"/>
</dbReference>
<keyword evidence="2" id="KW-0539">Nucleus</keyword>
<dbReference type="OMA" id="CHAKISV"/>
<evidence type="ECO:0000256" key="1">
    <source>
        <dbReference type="ARBA" id="ARBA00004123"/>
    </source>
</evidence>
<proteinExistence type="predicted"/>
<feature type="non-terminal residue" evidence="4">
    <location>
        <position position="131"/>
    </location>
</feature>
<dbReference type="OrthoDB" id="614844at2759"/>
<dbReference type="GO" id="GO:0008270">
    <property type="term" value="F:zinc ion binding"/>
    <property type="evidence" value="ECO:0007669"/>
    <property type="project" value="InterPro"/>
</dbReference>
<dbReference type="Proteomes" id="UP000054359">
    <property type="component" value="Unassembled WGS sequence"/>
</dbReference>
<comment type="subcellular location">
    <subcellularLocation>
        <location evidence="1">Nucleus</location>
    </subcellularLocation>
</comment>
<name>A0A087UZC2_STEMI</name>
<gene>
    <name evidence="4" type="ORF">X975_08790</name>
</gene>
<organism evidence="4 5">
    <name type="scientific">Stegodyphus mimosarum</name>
    <name type="common">African social velvet spider</name>
    <dbReference type="NCBI Taxonomy" id="407821"/>
    <lineage>
        <taxon>Eukaryota</taxon>
        <taxon>Metazoa</taxon>
        <taxon>Ecdysozoa</taxon>
        <taxon>Arthropoda</taxon>
        <taxon>Chelicerata</taxon>
        <taxon>Arachnida</taxon>
        <taxon>Araneae</taxon>
        <taxon>Araneomorphae</taxon>
        <taxon>Entelegynae</taxon>
        <taxon>Eresoidea</taxon>
        <taxon>Eresidae</taxon>
        <taxon>Stegodyphus</taxon>
    </lineage>
</organism>
<dbReference type="AlphaFoldDB" id="A0A087UZC2"/>
<dbReference type="EMBL" id="KK122429">
    <property type="protein sequence ID" value="KFM82711.1"/>
    <property type="molecule type" value="Genomic_DNA"/>
</dbReference>
<evidence type="ECO:0000259" key="3">
    <source>
        <dbReference type="Pfam" id="PF07967"/>
    </source>
</evidence>
<reference evidence="4 5" key="1">
    <citation type="submission" date="2013-11" db="EMBL/GenBank/DDBJ databases">
        <title>Genome sequencing of Stegodyphus mimosarum.</title>
        <authorList>
            <person name="Bechsgaard J."/>
        </authorList>
    </citation>
    <scope>NUCLEOTIDE SEQUENCE [LARGE SCALE GENOMIC DNA]</scope>
</reference>
<accession>A0A087UZC2</accession>
<keyword evidence="5" id="KW-1185">Reference proteome</keyword>
<dbReference type="Pfam" id="PF07967">
    <property type="entry name" value="zf-C3HC"/>
    <property type="match status" value="1"/>
</dbReference>
<evidence type="ECO:0000256" key="2">
    <source>
        <dbReference type="ARBA" id="ARBA00023242"/>
    </source>
</evidence>
<dbReference type="GO" id="GO:0005634">
    <property type="term" value="C:nucleus"/>
    <property type="evidence" value="ECO:0007669"/>
    <property type="project" value="UniProtKB-SubCell"/>
</dbReference>
<evidence type="ECO:0000313" key="5">
    <source>
        <dbReference type="Proteomes" id="UP000054359"/>
    </source>
</evidence>
<feature type="domain" description="C3HC-type" evidence="3">
    <location>
        <begin position="27"/>
        <end position="127"/>
    </location>
</feature>
<protein>
    <submittedName>
        <fullName evidence="4">Nuclear-interacting partner of ALK</fullName>
    </submittedName>
</protein>
<dbReference type="PANTHER" id="PTHR15835:SF6">
    <property type="entry name" value="ZINC FINGER C3HC-TYPE PROTEIN 1"/>
    <property type="match status" value="1"/>
</dbReference>